<protein>
    <submittedName>
        <fullName evidence="2">Uncharacterized protein</fullName>
    </submittedName>
</protein>
<gene>
    <name evidence="2" type="ORF">HT576_11670</name>
</gene>
<dbReference type="OrthoDB" id="181694at2157"/>
<comment type="caution">
    <text evidence="2">The sequence shown here is derived from an EMBL/GenBank/DDBJ whole genome shotgun (WGS) entry which is preliminary data.</text>
</comment>
<sequence>MTDTTDTRDPDEFESEPVSSIPATHDAIEFRDEMLVYDRNDPDRWVQSTESISLKEFR</sequence>
<dbReference type="Pfam" id="PF24018">
    <property type="entry name" value="DUF7331"/>
    <property type="match status" value="1"/>
</dbReference>
<reference evidence="2" key="1">
    <citation type="submission" date="2020-06" db="EMBL/GenBank/DDBJ databases">
        <title>Haloterrigena sp. nov., an extremely halophilic archaeon isolated from a saline sediment.</title>
        <authorList>
            <person name="Liu B.-B."/>
        </authorList>
    </citation>
    <scope>NUCLEOTIDE SEQUENCE</scope>
    <source>
        <strain evidence="2">SYSU A121-1</strain>
    </source>
</reference>
<dbReference type="AlphaFoldDB" id="A0A8J8GNI0"/>
<dbReference type="Proteomes" id="UP000728647">
    <property type="component" value="Unassembled WGS sequence"/>
</dbReference>
<dbReference type="InterPro" id="IPR055755">
    <property type="entry name" value="DUF7331"/>
</dbReference>
<evidence type="ECO:0000313" key="2">
    <source>
        <dbReference type="EMBL" id="NUB91672.1"/>
    </source>
</evidence>
<organism evidence="2 3">
    <name type="scientific">Haloterrigena gelatinilytica</name>
    <dbReference type="NCBI Taxonomy" id="2741724"/>
    <lineage>
        <taxon>Archaea</taxon>
        <taxon>Methanobacteriati</taxon>
        <taxon>Methanobacteriota</taxon>
        <taxon>Stenosarchaea group</taxon>
        <taxon>Halobacteria</taxon>
        <taxon>Halobacteriales</taxon>
        <taxon>Natrialbaceae</taxon>
        <taxon>Haloterrigena</taxon>
    </lineage>
</organism>
<feature type="compositionally biased region" description="Basic and acidic residues" evidence="1">
    <location>
        <begin position="1"/>
        <end position="10"/>
    </location>
</feature>
<feature type="region of interest" description="Disordered" evidence="1">
    <location>
        <begin position="1"/>
        <end position="26"/>
    </location>
</feature>
<name>A0A8J8GNI0_9EURY</name>
<accession>A0A8J8GNI0</accession>
<dbReference type="RefSeq" id="WP_174702114.1">
    <property type="nucleotide sequence ID" value="NZ_JABURA010000001.1"/>
</dbReference>
<dbReference type="EMBL" id="JABURA010000001">
    <property type="protein sequence ID" value="NUB91672.1"/>
    <property type="molecule type" value="Genomic_DNA"/>
</dbReference>
<proteinExistence type="predicted"/>
<evidence type="ECO:0000313" key="3">
    <source>
        <dbReference type="Proteomes" id="UP000728647"/>
    </source>
</evidence>
<evidence type="ECO:0000256" key="1">
    <source>
        <dbReference type="SAM" id="MobiDB-lite"/>
    </source>
</evidence>